<name>A0A4Y7PSK4_9AGAM</name>
<keyword evidence="3" id="KW-0347">Helicase</keyword>
<keyword evidence="4" id="KW-0067">ATP-binding</keyword>
<evidence type="ECO:0000259" key="5">
    <source>
        <dbReference type="SMART" id="SM00382"/>
    </source>
</evidence>
<dbReference type="Pfam" id="PF12705">
    <property type="entry name" value="PDDEXK_1"/>
    <property type="match status" value="1"/>
</dbReference>
<dbReference type="Pfam" id="PF13087">
    <property type="entry name" value="AAA_12"/>
    <property type="match status" value="1"/>
</dbReference>
<dbReference type="Gene3D" id="3.40.50.300">
    <property type="entry name" value="P-loop containing nucleotide triphosphate hydrolases"/>
    <property type="match status" value="2"/>
</dbReference>
<dbReference type="InterPro" id="IPR003593">
    <property type="entry name" value="AAA+_ATPase"/>
</dbReference>
<evidence type="ECO:0000313" key="7">
    <source>
        <dbReference type="Proteomes" id="UP000294933"/>
    </source>
</evidence>
<dbReference type="InterPro" id="IPR027417">
    <property type="entry name" value="P-loop_NTPase"/>
</dbReference>
<dbReference type="GO" id="GO:0043139">
    <property type="term" value="F:5'-3' DNA helicase activity"/>
    <property type="evidence" value="ECO:0007669"/>
    <property type="project" value="TreeGrafter"/>
</dbReference>
<keyword evidence="2 6" id="KW-0378">Hydrolase</keyword>
<evidence type="ECO:0000313" key="6">
    <source>
        <dbReference type="EMBL" id="TDL18051.1"/>
    </source>
</evidence>
<dbReference type="PANTHER" id="PTHR43788">
    <property type="entry name" value="DNA2/NAM7 HELICASE FAMILY MEMBER"/>
    <property type="match status" value="1"/>
</dbReference>
<dbReference type="EMBL" id="ML170213">
    <property type="protein sequence ID" value="TDL18051.1"/>
    <property type="molecule type" value="Genomic_DNA"/>
</dbReference>
<keyword evidence="1" id="KW-0547">Nucleotide-binding</keyword>
<reference evidence="6 7" key="1">
    <citation type="submission" date="2018-06" db="EMBL/GenBank/DDBJ databases">
        <title>A transcriptomic atlas of mushroom development highlights an independent origin of complex multicellularity.</title>
        <authorList>
            <consortium name="DOE Joint Genome Institute"/>
            <person name="Krizsan K."/>
            <person name="Almasi E."/>
            <person name="Merenyi Z."/>
            <person name="Sahu N."/>
            <person name="Viragh M."/>
            <person name="Koszo T."/>
            <person name="Mondo S."/>
            <person name="Kiss B."/>
            <person name="Balint B."/>
            <person name="Kues U."/>
            <person name="Barry K."/>
            <person name="Hegedus J.C."/>
            <person name="Henrissat B."/>
            <person name="Johnson J."/>
            <person name="Lipzen A."/>
            <person name="Ohm R."/>
            <person name="Nagy I."/>
            <person name="Pangilinan J."/>
            <person name="Yan J."/>
            <person name="Xiong Y."/>
            <person name="Grigoriev I.V."/>
            <person name="Hibbett D.S."/>
            <person name="Nagy L.G."/>
        </authorList>
    </citation>
    <scope>NUCLEOTIDE SEQUENCE [LARGE SCALE GENOMIC DNA]</scope>
    <source>
        <strain evidence="6 7">SZMC22713</strain>
    </source>
</reference>
<dbReference type="InterPro" id="IPR050534">
    <property type="entry name" value="Coronavir_polyprotein_1ab"/>
</dbReference>
<accession>A0A4Y7PSK4</accession>
<dbReference type="SMART" id="SM00382">
    <property type="entry name" value="AAA"/>
    <property type="match status" value="1"/>
</dbReference>
<keyword evidence="7" id="KW-1185">Reference proteome</keyword>
<sequence length="1427" mass="158705">MSGSPSGRNITATTLAAYYHFQCDLFLHRSYHSFDGGKPRAQPSELSKAQFERGGGWESSLLKWLDDEGLLLNVLSGLLEGSDIQEMIELDDRHHFFITGLSFWAPQAALAKEFKGRGQQPVRFGIAKPDLIEIKKTHDGNIWWQVIDAKSSKAVKTSHHVQIYLYHLFLQQLLPLPRYTPAETASVWLTPSPGDSPSLDGLKPIAISLLSLPLDDFMFRKLPAMLALSPESVKWHFNPLCNGCPYEKICSTDAVRHGKLGAMANINIQDAQLLQNVLGLTRTTSSDHLTDIEDLDQLLNSSKRLDKLHDLYPSTVRKVQRILKLPTRKSKDMPKSALVMAAKTKTTQVINRRNFTLPNSEDITVTISIVHDPSISEIGTWCISVFSNFEVFKHPEPLHGSSGQLIPQLASILRTILELRSSAGNRPRTQCYVFAPAERAALQSHLINAALTSSRSDEDLQSSIRLCIGALCDGAALLSTAFQPVILSGALLDFLGKRGDKTKTQLQGCLDRLGLPQEGNIEELRLRIQAEVNRIKTEGGRLQIQSTDGNCEDGRRELGQLPRVVAVKLEVERLLALPIPGYWDLPLCFTSLIGNMRANICPSEEDIFSAYRGGREDDVTSMLTTRNQCVLEIIRDVRRRVSTDPTSTNSLLVNQARVLSANFMDICREDYLRKLFFMQQFEVLTKLAELWQARIDGCPDAPLLEYQFTNRTVDGGYIHSFTLLSGAIDLPSDKERSFFDFILTEDKVLPAAENQFGVPVESLFDDLSVANLVFPLNKYTMSKWTSQATAVQNELFVTDIQDLIIQGNHTKVTLRTWGSFELRLGRGKRYRLSPRLVDFNIGKVLNTLVELDLQVPSDPSPSELPPFLQLFSDPHGFAQQSHKDDNTVSEYLKAEALIHRSLRELWSLGSTEAGSLTLKQSQRRATRRILSSRLTVIWGPPGTGKTYTISLSLLRLIQVRHRCKMQEPQIIFVTAMTHAAIEAVLSKLRRLVGNHQIIPNLDIAWLQSVKIEHVAKGVEHSRPDGIHTYIYAGTVYQLFNFSKRSKLEVDCAVIDEAGQLGLGAASLVLRSLRSGGKVVVAGDSEQLAPILTAQYPRLDSRLFGSILDCLMYTAVQPNAQDGMRPPSPAFSETSEISTIVQLTENFRLNPDLGNFVSTIYSKAFQPQKGQARKVATQLKQLQLQGHEGAIEKDACNFLLDLANAMLRSSQARLRPPRMIDLTSNNTEDPNKMPRPISLALVRLIATSIRQDQIGYETHVRGEAAFGAALVRFIQRASPSETIFVATPHRIQRHAVKEALKSSVDDLSSALGDLEIDKNEISPARGKVTVDTIERLQGSEAAFVICLFSHTHTSSATSALDFLLQRRRLNVAISRAQTLCIVVTSDGVLHPPVRVLANAESAKGLAFLRAFEERAWSTDVIIDLDALA</sequence>
<organism evidence="6 7">
    <name type="scientific">Rickenella mellea</name>
    <dbReference type="NCBI Taxonomy" id="50990"/>
    <lineage>
        <taxon>Eukaryota</taxon>
        <taxon>Fungi</taxon>
        <taxon>Dikarya</taxon>
        <taxon>Basidiomycota</taxon>
        <taxon>Agaricomycotina</taxon>
        <taxon>Agaricomycetes</taxon>
        <taxon>Hymenochaetales</taxon>
        <taxon>Rickenellaceae</taxon>
        <taxon>Rickenella</taxon>
    </lineage>
</organism>
<gene>
    <name evidence="6" type="ORF">BD410DRAFT_793742</name>
</gene>
<evidence type="ECO:0000256" key="4">
    <source>
        <dbReference type="ARBA" id="ARBA00022840"/>
    </source>
</evidence>
<dbReference type="PANTHER" id="PTHR43788:SF8">
    <property type="entry name" value="DNA-BINDING PROTEIN SMUBP-2"/>
    <property type="match status" value="1"/>
</dbReference>
<proteinExistence type="predicted"/>
<dbReference type="VEuPathDB" id="FungiDB:BD410DRAFT_793742"/>
<evidence type="ECO:0000256" key="2">
    <source>
        <dbReference type="ARBA" id="ARBA00022801"/>
    </source>
</evidence>
<dbReference type="GO" id="GO:0005524">
    <property type="term" value="F:ATP binding"/>
    <property type="evidence" value="ECO:0007669"/>
    <property type="project" value="UniProtKB-KW"/>
</dbReference>
<evidence type="ECO:0000256" key="1">
    <source>
        <dbReference type="ARBA" id="ARBA00022741"/>
    </source>
</evidence>
<dbReference type="SUPFAM" id="SSF52540">
    <property type="entry name" value="P-loop containing nucleoside triphosphate hydrolases"/>
    <property type="match status" value="1"/>
</dbReference>
<dbReference type="InterPro" id="IPR041679">
    <property type="entry name" value="DNA2/NAM7-like_C"/>
</dbReference>
<feature type="domain" description="AAA+ ATPase" evidence="5">
    <location>
        <begin position="931"/>
        <end position="1118"/>
    </location>
</feature>
<dbReference type="STRING" id="50990.A0A4Y7PSK4"/>
<dbReference type="OrthoDB" id="6513042at2759"/>
<evidence type="ECO:0000256" key="3">
    <source>
        <dbReference type="ARBA" id="ARBA00022806"/>
    </source>
</evidence>
<dbReference type="GO" id="GO:0016787">
    <property type="term" value="F:hydrolase activity"/>
    <property type="evidence" value="ECO:0007669"/>
    <property type="project" value="UniProtKB-KW"/>
</dbReference>
<protein>
    <submittedName>
        <fullName evidence="6">P-loop containing nucleoside triphosphate hydrolase protein</fullName>
    </submittedName>
</protein>
<dbReference type="InterPro" id="IPR038726">
    <property type="entry name" value="PDDEXK_AddAB-type"/>
</dbReference>
<dbReference type="Pfam" id="PF13604">
    <property type="entry name" value="AAA_30"/>
    <property type="match status" value="1"/>
</dbReference>
<dbReference type="Proteomes" id="UP000294933">
    <property type="component" value="Unassembled WGS sequence"/>
</dbReference>